<keyword evidence="2" id="KW-1185">Reference proteome</keyword>
<accession>A0ABP5SM11</accession>
<sequence>MTQESAPEGEPLKPREMIGMLIKRDLPNRAGPSEWCGKHPKERTQLIARSQWVCAECVRESSRD</sequence>
<name>A0ABP5SM11_9ACTN</name>
<reference evidence="2" key="1">
    <citation type="journal article" date="2019" name="Int. J. Syst. Evol. Microbiol.">
        <title>The Global Catalogue of Microorganisms (GCM) 10K type strain sequencing project: providing services to taxonomists for standard genome sequencing and annotation.</title>
        <authorList>
            <consortium name="The Broad Institute Genomics Platform"/>
            <consortium name="The Broad Institute Genome Sequencing Center for Infectious Disease"/>
            <person name="Wu L."/>
            <person name="Ma J."/>
        </authorList>
    </citation>
    <scope>NUCLEOTIDE SEQUENCE [LARGE SCALE GENOMIC DNA]</scope>
    <source>
        <strain evidence="2">JCM 4316</strain>
    </source>
</reference>
<gene>
    <name evidence="1" type="ORF">GCM10010246_17800</name>
</gene>
<dbReference type="Proteomes" id="UP001500253">
    <property type="component" value="Unassembled WGS sequence"/>
</dbReference>
<evidence type="ECO:0000313" key="1">
    <source>
        <dbReference type="EMBL" id="GAA2334353.1"/>
    </source>
</evidence>
<dbReference type="EMBL" id="BAAASD010000005">
    <property type="protein sequence ID" value="GAA2334353.1"/>
    <property type="molecule type" value="Genomic_DNA"/>
</dbReference>
<proteinExistence type="predicted"/>
<protein>
    <recommendedName>
        <fullName evidence="3">Transposase</fullName>
    </recommendedName>
</protein>
<organism evidence="1 2">
    <name type="scientific">Streptomyces cuspidosporus</name>
    <dbReference type="NCBI Taxonomy" id="66882"/>
    <lineage>
        <taxon>Bacteria</taxon>
        <taxon>Bacillati</taxon>
        <taxon>Actinomycetota</taxon>
        <taxon>Actinomycetes</taxon>
        <taxon>Kitasatosporales</taxon>
        <taxon>Streptomycetaceae</taxon>
        <taxon>Streptomyces</taxon>
    </lineage>
</organism>
<comment type="caution">
    <text evidence="1">The sequence shown here is derived from an EMBL/GenBank/DDBJ whole genome shotgun (WGS) entry which is preliminary data.</text>
</comment>
<evidence type="ECO:0008006" key="3">
    <source>
        <dbReference type="Google" id="ProtNLM"/>
    </source>
</evidence>
<evidence type="ECO:0000313" key="2">
    <source>
        <dbReference type="Proteomes" id="UP001500253"/>
    </source>
</evidence>